<dbReference type="AlphaFoldDB" id="A0A1Y1XCJ0"/>
<reference evidence="6 7" key="1">
    <citation type="submission" date="2016-08" db="EMBL/GenBank/DDBJ databases">
        <title>A Parts List for Fungal Cellulosomes Revealed by Comparative Genomics.</title>
        <authorList>
            <consortium name="DOE Joint Genome Institute"/>
            <person name="Haitjema C.H."/>
            <person name="Gilmore S.P."/>
            <person name="Henske J.K."/>
            <person name="Solomon K.V."/>
            <person name="De Groot R."/>
            <person name="Kuo A."/>
            <person name="Mondo S.J."/>
            <person name="Salamov A.A."/>
            <person name="Labutti K."/>
            <person name="Zhao Z."/>
            <person name="Chiniquy J."/>
            <person name="Barry K."/>
            <person name="Brewer H.M."/>
            <person name="Purvine S.O."/>
            <person name="Wright A.T."/>
            <person name="Boxma B."/>
            <person name="Van Alen T."/>
            <person name="Hackstein J.H."/>
            <person name="Baker S.E."/>
            <person name="Grigoriev I.V."/>
            <person name="O'Malley M.A."/>
        </authorList>
    </citation>
    <scope>NUCLEOTIDE SEQUENCE [LARGE SCALE GENOMIC DNA]</scope>
    <source>
        <strain evidence="6 7">S4</strain>
    </source>
</reference>
<organism evidence="6 7">
    <name type="scientific">Anaeromyces robustus</name>
    <dbReference type="NCBI Taxonomy" id="1754192"/>
    <lineage>
        <taxon>Eukaryota</taxon>
        <taxon>Fungi</taxon>
        <taxon>Fungi incertae sedis</taxon>
        <taxon>Chytridiomycota</taxon>
        <taxon>Chytridiomycota incertae sedis</taxon>
        <taxon>Neocallimastigomycetes</taxon>
        <taxon>Neocallimastigales</taxon>
        <taxon>Neocallimastigaceae</taxon>
        <taxon>Anaeromyces</taxon>
    </lineage>
</organism>
<protein>
    <submittedName>
        <fullName evidence="6">Glycoside hydrolase/deacetylase</fullName>
    </submittedName>
</protein>
<accession>A0A1Y1XCJ0</accession>
<keyword evidence="1" id="KW-0479">Metal-binding</keyword>
<dbReference type="GO" id="GO:0046872">
    <property type="term" value="F:metal ion binding"/>
    <property type="evidence" value="ECO:0007669"/>
    <property type="project" value="UniProtKB-KW"/>
</dbReference>
<gene>
    <name evidence="6" type="ORF">BCR32DRAFT_326397</name>
</gene>
<keyword evidence="4" id="KW-1133">Transmembrane helix</keyword>
<proteinExistence type="predicted"/>
<dbReference type="Proteomes" id="UP000193944">
    <property type="component" value="Unassembled WGS sequence"/>
</dbReference>
<comment type="caution">
    <text evidence="6">The sequence shown here is derived from an EMBL/GenBank/DDBJ whole genome shotgun (WGS) entry which is preliminary data.</text>
</comment>
<evidence type="ECO:0000313" key="7">
    <source>
        <dbReference type="Proteomes" id="UP000193944"/>
    </source>
</evidence>
<dbReference type="OrthoDB" id="5547340at2759"/>
<dbReference type="GO" id="GO:0005975">
    <property type="term" value="P:carbohydrate metabolic process"/>
    <property type="evidence" value="ECO:0007669"/>
    <property type="project" value="InterPro"/>
</dbReference>
<dbReference type="STRING" id="1754192.A0A1Y1XCJ0"/>
<evidence type="ECO:0000256" key="4">
    <source>
        <dbReference type="SAM" id="Phobius"/>
    </source>
</evidence>
<dbReference type="PANTHER" id="PTHR10587:SF133">
    <property type="entry name" value="CHITIN DEACETYLASE 1-RELATED"/>
    <property type="match status" value="1"/>
</dbReference>
<sequence>MTTFSLSNAAIRKIDRCVNSGDFALTFDDGPSLEFTSKVLDVLDKENVKATFFINGMNTCDLKNDPEAAKLVKREFESGHVIASHTYSHPVNGITGLSDEELTKEIQTLNDIIQELIGVKPAFFRPPLGEVTDANEVILEKTGMTADILWNLDSEDWNVQYNATQQYYDLLKNADPKKDSFIALNHDIQKITATKNLEIVIPYIKSLGFNFVTMDVCTGMNAYQDGATNPNIINNEISRNPISGNATDPNVIPSNSNTNSTNNDLFNLNNEKSGTMQTQSFTFALAFVLVLFNILFNN</sequence>
<dbReference type="GO" id="GO:0004099">
    <property type="term" value="F:chitin deacetylase activity"/>
    <property type="evidence" value="ECO:0007669"/>
    <property type="project" value="UniProtKB-ARBA"/>
</dbReference>
<keyword evidence="7" id="KW-1185">Reference proteome</keyword>
<dbReference type="SUPFAM" id="SSF88713">
    <property type="entry name" value="Glycoside hydrolase/deacetylase"/>
    <property type="match status" value="1"/>
</dbReference>
<dbReference type="InterPro" id="IPR050248">
    <property type="entry name" value="Polysacc_deacetylase_ArnD"/>
</dbReference>
<dbReference type="InterPro" id="IPR002509">
    <property type="entry name" value="NODB_dom"/>
</dbReference>
<evidence type="ECO:0000259" key="5">
    <source>
        <dbReference type="PROSITE" id="PS51677"/>
    </source>
</evidence>
<keyword evidence="2 6" id="KW-0378">Hydrolase</keyword>
<dbReference type="PANTHER" id="PTHR10587">
    <property type="entry name" value="GLYCOSYL TRANSFERASE-RELATED"/>
    <property type="match status" value="1"/>
</dbReference>
<evidence type="ECO:0000256" key="2">
    <source>
        <dbReference type="ARBA" id="ARBA00022801"/>
    </source>
</evidence>
<dbReference type="PROSITE" id="PS51677">
    <property type="entry name" value="NODB"/>
    <property type="match status" value="1"/>
</dbReference>
<feature type="region of interest" description="Disordered" evidence="3">
    <location>
        <begin position="244"/>
        <end position="266"/>
    </location>
</feature>
<dbReference type="Gene3D" id="3.20.20.370">
    <property type="entry name" value="Glycoside hydrolase/deacetylase"/>
    <property type="match status" value="1"/>
</dbReference>
<dbReference type="InterPro" id="IPR011330">
    <property type="entry name" value="Glyco_hydro/deAcase_b/a-brl"/>
</dbReference>
<reference evidence="6 7" key="2">
    <citation type="submission" date="2016-08" db="EMBL/GenBank/DDBJ databases">
        <title>Pervasive Adenine N6-methylation of Active Genes in Fungi.</title>
        <authorList>
            <consortium name="DOE Joint Genome Institute"/>
            <person name="Mondo S.J."/>
            <person name="Dannebaum R.O."/>
            <person name="Kuo R.C."/>
            <person name="Labutti K."/>
            <person name="Haridas S."/>
            <person name="Kuo A."/>
            <person name="Salamov A."/>
            <person name="Ahrendt S.R."/>
            <person name="Lipzen A."/>
            <person name="Sullivan W."/>
            <person name="Andreopoulos W.B."/>
            <person name="Clum A."/>
            <person name="Lindquist E."/>
            <person name="Daum C."/>
            <person name="Ramamoorthy G.K."/>
            <person name="Gryganskyi A."/>
            <person name="Culley D."/>
            <person name="Magnuson J.K."/>
            <person name="James T.Y."/>
            <person name="O'Malley M.A."/>
            <person name="Stajich J.E."/>
            <person name="Spatafora J.W."/>
            <person name="Visel A."/>
            <person name="Grigoriev I.V."/>
        </authorList>
    </citation>
    <scope>NUCLEOTIDE SEQUENCE [LARGE SCALE GENOMIC DNA]</scope>
    <source>
        <strain evidence="6 7">S4</strain>
    </source>
</reference>
<feature type="domain" description="NodB homology" evidence="5">
    <location>
        <begin position="21"/>
        <end position="212"/>
    </location>
</feature>
<evidence type="ECO:0000256" key="3">
    <source>
        <dbReference type="SAM" id="MobiDB-lite"/>
    </source>
</evidence>
<name>A0A1Y1XCJ0_9FUNG</name>
<keyword evidence="4" id="KW-0812">Transmembrane</keyword>
<evidence type="ECO:0000313" key="6">
    <source>
        <dbReference type="EMBL" id="ORX83435.1"/>
    </source>
</evidence>
<feature type="transmembrane region" description="Helical" evidence="4">
    <location>
        <begin position="280"/>
        <end position="296"/>
    </location>
</feature>
<dbReference type="Pfam" id="PF01522">
    <property type="entry name" value="Polysacc_deac_1"/>
    <property type="match status" value="1"/>
</dbReference>
<dbReference type="GO" id="GO:0016020">
    <property type="term" value="C:membrane"/>
    <property type="evidence" value="ECO:0007669"/>
    <property type="project" value="TreeGrafter"/>
</dbReference>
<evidence type="ECO:0000256" key="1">
    <source>
        <dbReference type="ARBA" id="ARBA00022723"/>
    </source>
</evidence>
<dbReference type="EMBL" id="MCFG01000073">
    <property type="protein sequence ID" value="ORX83435.1"/>
    <property type="molecule type" value="Genomic_DNA"/>
</dbReference>
<feature type="compositionally biased region" description="Low complexity" evidence="3">
    <location>
        <begin position="254"/>
        <end position="266"/>
    </location>
</feature>
<dbReference type="GO" id="GO:0009272">
    <property type="term" value="P:fungal-type cell wall biogenesis"/>
    <property type="evidence" value="ECO:0007669"/>
    <property type="project" value="UniProtKB-ARBA"/>
</dbReference>
<keyword evidence="4" id="KW-0472">Membrane</keyword>